<protein>
    <submittedName>
        <fullName evidence="1">Uncharacterized protein</fullName>
    </submittedName>
</protein>
<name>A0ABU6VSL7_9FABA</name>
<keyword evidence="2" id="KW-1185">Reference proteome</keyword>
<evidence type="ECO:0000313" key="2">
    <source>
        <dbReference type="Proteomes" id="UP001341840"/>
    </source>
</evidence>
<organism evidence="1 2">
    <name type="scientific">Stylosanthes scabra</name>
    <dbReference type="NCBI Taxonomy" id="79078"/>
    <lineage>
        <taxon>Eukaryota</taxon>
        <taxon>Viridiplantae</taxon>
        <taxon>Streptophyta</taxon>
        <taxon>Embryophyta</taxon>
        <taxon>Tracheophyta</taxon>
        <taxon>Spermatophyta</taxon>
        <taxon>Magnoliopsida</taxon>
        <taxon>eudicotyledons</taxon>
        <taxon>Gunneridae</taxon>
        <taxon>Pentapetalae</taxon>
        <taxon>rosids</taxon>
        <taxon>fabids</taxon>
        <taxon>Fabales</taxon>
        <taxon>Fabaceae</taxon>
        <taxon>Papilionoideae</taxon>
        <taxon>50 kb inversion clade</taxon>
        <taxon>dalbergioids sensu lato</taxon>
        <taxon>Dalbergieae</taxon>
        <taxon>Pterocarpus clade</taxon>
        <taxon>Stylosanthes</taxon>
    </lineage>
</organism>
<proteinExistence type="predicted"/>
<dbReference type="Proteomes" id="UP001341840">
    <property type="component" value="Unassembled WGS sequence"/>
</dbReference>
<dbReference type="EMBL" id="JASCZI010152694">
    <property type="protein sequence ID" value="MED6176539.1"/>
    <property type="molecule type" value="Genomic_DNA"/>
</dbReference>
<evidence type="ECO:0000313" key="1">
    <source>
        <dbReference type="EMBL" id="MED6176539.1"/>
    </source>
</evidence>
<comment type="caution">
    <text evidence="1">The sequence shown here is derived from an EMBL/GenBank/DDBJ whole genome shotgun (WGS) entry which is preliminary data.</text>
</comment>
<gene>
    <name evidence="1" type="ORF">PIB30_089255</name>
</gene>
<accession>A0ABU6VSL7</accession>
<reference evidence="1 2" key="1">
    <citation type="journal article" date="2023" name="Plants (Basel)">
        <title>Bridging the Gap: Combining Genomics and Transcriptomics Approaches to Understand Stylosanthes scabra, an Orphan Legume from the Brazilian Caatinga.</title>
        <authorList>
            <person name="Ferreira-Neto J.R.C."/>
            <person name="da Silva M.D."/>
            <person name="Binneck E."/>
            <person name="de Melo N.F."/>
            <person name="da Silva R.H."/>
            <person name="de Melo A.L.T.M."/>
            <person name="Pandolfi V."/>
            <person name="Bustamante F.O."/>
            <person name="Brasileiro-Vidal A.C."/>
            <person name="Benko-Iseppon A.M."/>
        </authorList>
    </citation>
    <scope>NUCLEOTIDE SEQUENCE [LARGE SCALE GENOMIC DNA]</scope>
    <source>
        <tissue evidence="1">Leaves</tissue>
    </source>
</reference>
<sequence length="67" mass="7528">MSNVKGVAGVIENRECRKYCTRHWRNAKSGGTRGYCIGWAAWMMRALPAALAQSDNSFYGRDIGSNW</sequence>